<keyword evidence="3" id="KW-1185">Reference proteome</keyword>
<evidence type="ECO:0000313" key="3">
    <source>
        <dbReference type="Proteomes" id="UP000012960"/>
    </source>
</evidence>
<proteinExistence type="predicted"/>
<dbReference type="InParanoid" id="A0A804IQK5"/>
<dbReference type="EnsemblPlants" id="Ma04_t16860.1">
    <property type="protein sequence ID" value="Ma04_p16860.1"/>
    <property type="gene ID" value="Ma04_g16860"/>
</dbReference>
<dbReference type="Gramene" id="Ma04_t16860.1">
    <property type="protein sequence ID" value="Ma04_p16860.1"/>
    <property type="gene ID" value="Ma04_g16860"/>
</dbReference>
<evidence type="ECO:0000313" key="2">
    <source>
        <dbReference type="EnsemblPlants" id="Ma04_p16860.1"/>
    </source>
</evidence>
<organism evidence="2 3">
    <name type="scientific">Musa acuminata subsp. malaccensis</name>
    <name type="common">Wild banana</name>
    <name type="synonym">Musa malaccensis</name>
    <dbReference type="NCBI Taxonomy" id="214687"/>
    <lineage>
        <taxon>Eukaryota</taxon>
        <taxon>Viridiplantae</taxon>
        <taxon>Streptophyta</taxon>
        <taxon>Embryophyta</taxon>
        <taxon>Tracheophyta</taxon>
        <taxon>Spermatophyta</taxon>
        <taxon>Magnoliopsida</taxon>
        <taxon>Liliopsida</taxon>
        <taxon>Zingiberales</taxon>
        <taxon>Musaceae</taxon>
        <taxon>Musa</taxon>
    </lineage>
</organism>
<evidence type="ECO:0000313" key="1">
    <source>
        <dbReference type="EMBL" id="CAG1842392.1"/>
    </source>
</evidence>
<reference evidence="1" key="1">
    <citation type="submission" date="2021-03" db="EMBL/GenBank/DDBJ databases">
        <authorList>
            <consortium name="Genoscope - CEA"/>
            <person name="William W."/>
        </authorList>
    </citation>
    <scope>NUCLEOTIDE SEQUENCE</scope>
    <source>
        <strain evidence="1">Doubled-haploid Pahang</strain>
    </source>
</reference>
<sequence>MVRSPASLSKHLDRDSVQLLRGLVGPIIASIYKGGGTHVQGLVYRGAGCICFLGSGRLPLSLLFCGKVKPREGREVVSRQRLCHVDTCERFSVCSGLF</sequence>
<name>A0A804IQK5_MUSAM</name>
<reference evidence="2" key="2">
    <citation type="submission" date="2021-05" db="UniProtKB">
        <authorList>
            <consortium name="EnsemblPlants"/>
        </authorList>
    </citation>
    <scope>IDENTIFICATION</scope>
    <source>
        <strain evidence="2">subsp. malaccensis</strain>
    </source>
</reference>
<dbReference type="EMBL" id="HG996469">
    <property type="protein sequence ID" value="CAG1842392.1"/>
    <property type="molecule type" value="Genomic_DNA"/>
</dbReference>
<dbReference type="AlphaFoldDB" id="A0A804IQK5"/>
<gene>
    <name evidence="1" type="ORF">GSMUA_121870.1</name>
</gene>
<protein>
    <submittedName>
        <fullName evidence="1">(wild Malaysian banana) hypothetical protein</fullName>
    </submittedName>
</protein>
<accession>A0A804IQK5</accession>
<dbReference type="Proteomes" id="UP000012960">
    <property type="component" value="Unplaced"/>
</dbReference>